<dbReference type="Pfam" id="PF22972">
    <property type="entry name" value="EVH1_PP4R3"/>
    <property type="match status" value="1"/>
</dbReference>
<dbReference type="InterPro" id="IPR011993">
    <property type="entry name" value="PH-like_dom_sf"/>
</dbReference>
<dbReference type="Gene3D" id="2.30.29.30">
    <property type="entry name" value="Pleckstrin-homology domain (PH domain)/Phosphotyrosine-binding domain (PTB)"/>
    <property type="match status" value="1"/>
</dbReference>
<dbReference type="GO" id="GO:0072542">
    <property type="term" value="F:protein phosphatase activator activity"/>
    <property type="evidence" value="ECO:0007669"/>
    <property type="project" value="TreeGrafter"/>
</dbReference>
<sequence length="794" mass="91857">MTDTRDTRRRVKLYALNAERQWDDRGTGHVSSNYIDRLKGVSLLVRAETDGSLLLESKIQPDTAYQKQQDTLIVWSEGDNFDLALSFQEKAGCDEIWEKICQVQGKDPSVEVTQDIIEESEDERFDDISDHIPPIELPPCEIIHLEEIKEWTVSCLTSAMKKEKLTEAIENDCYIKKLINLFHICEDLNNIEGLHYLFDIFRNLILLNKNALFEVMFSDDLIFDVIGCLEYDPLSPEPKRHRQYLKNESKFKEVIPISNAELLAKIHQTHRVQYIQDVVLPAPSMFEDNMLSALSSFIFFNKVEIVTLIQEDEKFLPDLLSKLTDENTPETKRRDLILFLREYCNFSQTLQPHGKELFYKTLSSLGILPALEITLSSDDPQTKNASLDVLTYIVEFSPSVVREYTLTQVANTDDHDSMLINIIIEQVICDTDPELARAVQLMTNLRLLIDPENMLSIINKSEKTEFLTYFYKHSIHLLIAPLLANTVDDYPTRDDYQTVQLLALILELITFCVEHHTYHTKNIILNKDLLRRVLILMNSKHKFLVLCALRFMRKIIGLKDEFYSRYIIKGNLFKPVVDAFLNNNGRYNLLDSAIVEMFEFIKVEDMKSLIMYIVETFGKLLESVEYVQTFKMLRLKYNQHQDRLKDREKNSSSLDSVPSIMRPNRYRRDQRQLDEEEEMWFNEDDDFDEGEAVVPATNSSLINKKLNNELEAIGKNIDKKADANNAARLFGNNTKTSPTMNNNLAATGALSVTQVDNKCSVSLFKKALVDYEGDSDEEEDDENDILNPKRARFS</sequence>
<dbReference type="GO" id="GO:0030289">
    <property type="term" value="C:protein phosphatase 4 complex"/>
    <property type="evidence" value="ECO:0007669"/>
    <property type="project" value="TreeGrafter"/>
</dbReference>
<name>A0AAN9TLL4_9HEMI</name>
<dbReference type="InterPro" id="IPR055236">
    <property type="entry name" value="EVH1_PP4R3"/>
</dbReference>
<feature type="region of interest" description="Disordered" evidence="4">
    <location>
        <begin position="771"/>
        <end position="794"/>
    </location>
</feature>
<dbReference type="PANTHER" id="PTHR23318">
    <property type="entry name" value="ATP SYNTHASE GAMMA-RELATED"/>
    <property type="match status" value="1"/>
</dbReference>
<protein>
    <recommendedName>
        <fullName evidence="9">Serine/threonine-protein phosphatase 4 regulatory subunit 3-like central domain-containing protein</fullName>
    </recommendedName>
</protein>
<keyword evidence="3" id="KW-0539">Nucleus</keyword>
<dbReference type="InterPro" id="IPR051137">
    <property type="entry name" value="PP4R3-like"/>
</dbReference>
<keyword evidence="8" id="KW-1185">Reference proteome</keyword>
<evidence type="ECO:0008006" key="9">
    <source>
        <dbReference type="Google" id="ProtNLM"/>
    </source>
</evidence>
<organism evidence="7 8">
    <name type="scientific">Parthenolecanium corni</name>
    <dbReference type="NCBI Taxonomy" id="536013"/>
    <lineage>
        <taxon>Eukaryota</taxon>
        <taxon>Metazoa</taxon>
        <taxon>Ecdysozoa</taxon>
        <taxon>Arthropoda</taxon>
        <taxon>Hexapoda</taxon>
        <taxon>Insecta</taxon>
        <taxon>Pterygota</taxon>
        <taxon>Neoptera</taxon>
        <taxon>Paraneoptera</taxon>
        <taxon>Hemiptera</taxon>
        <taxon>Sternorrhyncha</taxon>
        <taxon>Coccoidea</taxon>
        <taxon>Coccidae</taxon>
        <taxon>Parthenolecanium</taxon>
    </lineage>
</organism>
<dbReference type="Gene3D" id="1.25.10.10">
    <property type="entry name" value="Leucine-rich Repeat Variant"/>
    <property type="match status" value="1"/>
</dbReference>
<evidence type="ECO:0000256" key="4">
    <source>
        <dbReference type="SAM" id="MobiDB-lite"/>
    </source>
</evidence>
<feature type="domain" description="PP4R3 EVH1-like" evidence="6">
    <location>
        <begin position="8"/>
        <end position="104"/>
    </location>
</feature>
<dbReference type="Proteomes" id="UP001367676">
    <property type="component" value="Unassembled WGS sequence"/>
</dbReference>
<comment type="similarity">
    <text evidence="2">Belongs to the SMEK family.</text>
</comment>
<dbReference type="InterPro" id="IPR011989">
    <property type="entry name" value="ARM-like"/>
</dbReference>
<dbReference type="EMBL" id="JBBCAQ010000035">
    <property type="protein sequence ID" value="KAK7578089.1"/>
    <property type="molecule type" value="Genomic_DNA"/>
</dbReference>
<dbReference type="GO" id="GO:0005654">
    <property type="term" value="C:nucleoplasm"/>
    <property type="evidence" value="ECO:0007669"/>
    <property type="project" value="TreeGrafter"/>
</dbReference>
<comment type="caution">
    <text evidence="7">The sequence shown here is derived from an EMBL/GenBank/DDBJ whole genome shotgun (WGS) entry which is preliminary data.</text>
</comment>
<dbReference type="GO" id="GO:0006974">
    <property type="term" value="P:DNA damage response"/>
    <property type="evidence" value="ECO:0007669"/>
    <property type="project" value="TreeGrafter"/>
</dbReference>
<evidence type="ECO:0000256" key="1">
    <source>
        <dbReference type="ARBA" id="ARBA00004123"/>
    </source>
</evidence>
<evidence type="ECO:0000313" key="8">
    <source>
        <dbReference type="Proteomes" id="UP001367676"/>
    </source>
</evidence>
<evidence type="ECO:0000259" key="6">
    <source>
        <dbReference type="Pfam" id="PF22972"/>
    </source>
</evidence>
<feature type="domain" description="Serine/threonine-protein phosphatase 4 regulatory subunit 3-like central" evidence="5">
    <location>
        <begin position="147"/>
        <end position="639"/>
    </location>
</feature>
<dbReference type="SUPFAM" id="SSF48371">
    <property type="entry name" value="ARM repeat"/>
    <property type="match status" value="1"/>
</dbReference>
<dbReference type="PANTHER" id="PTHR23318:SF0">
    <property type="entry name" value="SERINE_THREONINE-PROTEIN PHOSPHATASE 4 REGULATORY SUBUNIT 3"/>
    <property type="match status" value="1"/>
</dbReference>
<evidence type="ECO:0000313" key="7">
    <source>
        <dbReference type="EMBL" id="KAK7578089.1"/>
    </source>
</evidence>
<evidence type="ECO:0000256" key="3">
    <source>
        <dbReference type="ARBA" id="ARBA00023242"/>
    </source>
</evidence>
<dbReference type="InterPro" id="IPR006887">
    <property type="entry name" value="P4R3-like_central_dom"/>
</dbReference>
<proteinExistence type="inferred from homology"/>
<feature type="compositionally biased region" description="Acidic residues" evidence="4">
    <location>
        <begin position="771"/>
        <end position="784"/>
    </location>
</feature>
<dbReference type="SUPFAM" id="SSF50729">
    <property type="entry name" value="PH domain-like"/>
    <property type="match status" value="1"/>
</dbReference>
<dbReference type="Pfam" id="PF04802">
    <property type="entry name" value="PP4R3"/>
    <property type="match status" value="1"/>
</dbReference>
<dbReference type="FunFam" id="2.30.29.30:FF:000051">
    <property type="entry name" value="Serine/threonine-protein phosphatase 4 regulatory subunit 3B"/>
    <property type="match status" value="1"/>
</dbReference>
<dbReference type="AlphaFoldDB" id="A0AAN9TLL4"/>
<gene>
    <name evidence="7" type="ORF">V9T40_010294</name>
</gene>
<evidence type="ECO:0000259" key="5">
    <source>
        <dbReference type="Pfam" id="PF04802"/>
    </source>
</evidence>
<evidence type="ECO:0000256" key="2">
    <source>
        <dbReference type="ARBA" id="ARBA00008809"/>
    </source>
</evidence>
<reference evidence="7 8" key="1">
    <citation type="submission" date="2024-03" db="EMBL/GenBank/DDBJ databases">
        <title>Adaptation during the transition from Ophiocordyceps entomopathogen to insect associate is accompanied by gene loss and intensified selection.</title>
        <authorList>
            <person name="Ward C.M."/>
            <person name="Onetto C.A."/>
            <person name="Borneman A.R."/>
        </authorList>
    </citation>
    <scope>NUCLEOTIDE SEQUENCE [LARGE SCALE GENOMIC DNA]</scope>
    <source>
        <strain evidence="7">AWRI1</strain>
        <tissue evidence="7">Single Adult Female</tissue>
    </source>
</reference>
<comment type="subcellular location">
    <subcellularLocation>
        <location evidence="1">Nucleus</location>
    </subcellularLocation>
</comment>
<dbReference type="InterPro" id="IPR016024">
    <property type="entry name" value="ARM-type_fold"/>
</dbReference>
<accession>A0AAN9TLL4</accession>